<reference evidence="2" key="1">
    <citation type="journal article" date="2019" name="Int. J. Syst. Evol. Microbiol.">
        <title>The Global Catalogue of Microorganisms (GCM) 10K type strain sequencing project: providing services to taxonomists for standard genome sequencing and annotation.</title>
        <authorList>
            <consortium name="The Broad Institute Genomics Platform"/>
            <consortium name="The Broad Institute Genome Sequencing Center for Infectious Disease"/>
            <person name="Wu L."/>
            <person name="Ma J."/>
        </authorList>
    </citation>
    <scope>NUCLEOTIDE SEQUENCE [LARGE SCALE GENOMIC DNA]</scope>
    <source>
        <strain evidence="2">JCM 14307</strain>
    </source>
</reference>
<dbReference type="Proteomes" id="UP001500280">
    <property type="component" value="Unassembled WGS sequence"/>
</dbReference>
<organism evidence="1 2">
    <name type="scientific">Kribbella yunnanensis</name>
    <dbReference type="NCBI Taxonomy" id="190194"/>
    <lineage>
        <taxon>Bacteria</taxon>
        <taxon>Bacillati</taxon>
        <taxon>Actinomycetota</taxon>
        <taxon>Actinomycetes</taxon>
        <taxon>Propionibacteriales</taxon>
        <taxon>Kribbellaceae</taxon>
        <taxon>Kribbella</taxon>
    </lineage>
</organism>
<sequence>MDVLANTPDDLPTGDGGPWDVERAKRLIDLLDEVDWEFGPPEHGWRYGGGRDLNRLVERRVRRAVDSLSA</sequence>
<protein>
    <submittedName>
        <fullName evidence="1">Uncharacterized protein</fullName>
    </submittedName>
</protein>
<evidence type="ECO:0000313" key="1">
    <source>
        <dbReference type="EMBL" id="GAA1717717.1"/>
    </source>
</evidence>
<keyword evidence="2" id="KW-1185">Reference proteome</keyword>
<proteinExistence type="predicted"/>
<name>A0ABP4V6X8_9ACTN</name>
<gene>
    <name evidence="1" type="ORF">GCM10009745_78120</name>
</gene>
<comment type="caution">
    <text evidence="1">The sequence shown here is derived from an EMBL/GenBank/DDBJ whole genome shotgun (WGS) entry which is preliminary data.</text>
</comment>
<dbReference type="RefSeq" id="WP_344164316.1">
    <property type="nucleotide sequence ID" value="NZ_BAAANF010000028.1"/>
</dbReference>
<dbReference type="EMBL" id="BAAANF010000028">
    <property type="protein sequence ID" value="GAA1717717.1"/>
    <property type="molecule type" value="Genomic_DNA"/>
</dbReference>
<evidence type="ECO:0000313" key="2">
    <source>
        <dbReference type="Proteomes" id="UP001500280"/>
    </source>
</evidence>
<accession>A0ABP4V6X8</accession>